<dbReference type="GO" id="GO:0005634">
    <property type="term" value="C:nucleus"/>
    <property type="evidence" value="ECO:0007669"/>
    <property type="project" value="InterPro"/>
</dbReference>
<dbReference type="PANTHER" id="PTHR10814">
    <property type="entry name" value="TRANSDUCIN-LIKE ENHANCER PROTEIN"/>
    <property type="match status" value="1"/>
</dbReference>
<feature type="region of interest" description="Disordered" evidence="2">
    <location>
        <begin position="1"/>
        <end position="158"/>
    </location>
</feature>
<dbReference type="InterPro" id="IPR001680">
    <property type="entry name" value="WD40_rpt"/>
</dbReference>
<dbReference type="SUPFAM" id="SSF50978">
    <property type="entry name" value="WD40 repeat-like"/>
    <property type="match status" value="1"/>
</dbReference>
<evidence type="ECO:0000256" key="1">
    <source>
        <dbReference type="ARBA" id="ARBA00005969"/>
    </source>
</evidence>
<dbReference type="PANTHER" id="PTHR10814:SF2">
    <property type="entry name" value="TRANSDUCIN-LIKE ENHANCER PROTEIN 6"/>
    <property type="match status" value="1"/>
</dbReference>
<dbReference type="GeneTree" id="ENSGT01030000234519"/>
<keyword evidence="4" id="KW-1185">Reference proteome</keyword>
<dbReference type="Ensembl" id="ENSSVLT00005031683.1">
    <property type="protein sequence ID" value="ENSSVLP00005028511.1"/>
    <property type="gene ID" value="ENSSVLG00005022518.1"/>
</dbReference>
<proteinExistence type="inferred from homology"/>
<dbReference type="Proteomes" id="UP000694564">
    <property type="component" value="Chromosome 16"/>
</dbReference>
<feature type="compositionally biased region" description="Polar residues" evidence="2">
    <location>
        <begin position="409"/>
        <end position="426"/>
    </location>
</feature>
<dbReference type="Gene3D" id="2.130.10.10">
    <property type="entry name" value="YVTN repeat-like/Quinoprotein amine dehydrogenase"/>
    <property type="match status" value="1"/>
</dbReference>
<organism evidence="3 4">
    <name type="scientific">Sciurus vulgaris</name>
    <name type="common">Eurasian red squirrel</name>
    <dbReference type="NCBI Taxonomy" id="55149"/>
    <lineage>
        <taxon>Eukaryota</taxon>
        <taxon>Metazoa</taxon>
        <taxon>Chordata</taxon>
        <taxon>Craniata</taxon>
        <taxon>Vertebrata</taxon>
        <taxon>Euteleostomi</taxon>
        <taxon>Mammalia</taxon>
        <taxon>Eutheria</taxon>
        <taxon>Euarchontoglires</taxon>
        <taxon>Glires</taxon>
        <taxon>Rodentia</taxon>
        <taxon>Sciuromorpha</taxon>
        <taxon>Sciuridae</taxon>
        <taxon>Sciurinae</taxon>
        <taxon>Sciurini</taxon>
        <taxon>Sciurus</taxon>
    </lineage>
</organism>
<reference evidence="3" key="1">
    <citation type="submission" date="2025-08" db="UniProtKB">
        <authorList>
            <consortium name="Ensembl"/>
        </authorList>
    </citation>
    <scope>IDENTIFICATION</scope>
</reference>
<dbReference type="OrthoDB" id="9837721at2759"/>
<dbReference type="InterPro" id="IPR009146">
    <property type="entry name" value="Groucho_enhance"/>
</dbReference>
<feature type="region of interest" description="Disordered" evidence="2">
    <location>
        <begin position="407"/>
        <end position="426"/>
    </location>
</feature>
<feature type="compositionally biased region" description="Pro residues" evidence="2">
    <location>
        <begin position="41"/>
        <end position="113"/>
    </location>
</feature>
<name>A0A8D2DSS5_SCIVU</name>
<evidence type="ECO:0000256" key="2">
    <source>
        <dbReference type="SAM" id="MobiDB-lite"/>
    </source>
</evidence>
<dbReference type="GO" id="GO:0090090">
    <property type="term" value="P:negative regulation of canonical Wnt signaling pathway"/>
    <property type="evidence" value="ECO:0007669"/>
    <property type="project" value="TreeGrafter"/>
</dbReference>
<reference evidence="3" key="2">
    <citation type="submission" date="2025-09" db="UniProtKB">
        <authorList>
            <consortium name="Ensembl"/>
        </authorList>
    </citation>
    <scope>IDENTIFICATION</scope>
</reference>
<dbReference type="InterPro" id="IPR036322">
    <property type="entry name" value="WD40_repeat_dom_sf"/>
</dbReference>
<dbReference type="AlphaFoldDB" id="A0A8D2DSS5"/>
<accession>A0A8D2DSS5</accession>
<sequence>MTRTQKLETPRVSGWERPAGEQHLPGPAPVPSQLPSHPSSRPIPCPIPCPIPSRPIPCPIPSRPVPSRPVPSHPLSRPVPSPVPSHPLSRPIPCPVPSPVPSHPLSHPIPAPSSPGDSQEEEAAPAGRSPRSSVPRSWDPEDLGDTCRRPDALPGQSRRFAIPHRLQKMRLLQHGEPVLATAVSSFTRHAFTCGRGGVKVWSLVGQVAEDRFPDGHLPAPGAYLRTCLLSSNSRALLTGGHNLGSVCVWDLAAPSLCVQAELPCPGLSCQALAADLGEHLAFAGFTNGSIRIWDLRDRHVVRDLCGQVNGAKSLAVKDHTIWTGGLDARLCSWDLRMVQEPLVYLFESQIMSLSHSPQEDWLLLGMANGQHWLQHCNGSRARMVGCKEGMVPPRPVLGPRWLPGGVLQDASQETSSSQMGHSAQGR</sequence>
<protein>
    <submittedName>
        <fullName evidence="3">Uncharacterized protein</fullName>
    </submittedName>
</protein>
<dbReference type="GO" id="GO:0003714">
    <property type="term" value="F:transcription corepressor activity"/>
    <property type="evidence" value="ECO:0007669"/>
    <property type="project" value="TreeGrafter"/>
</dbReference>
<evidence type="ECO:0000313" key="4">
    <source>
        <dbReference type="Proteomes" id="UP000694564"/>
    </source>
</evidence>
<dbReference type="GO" id="GO:0005667">
    <property type="term" value="C:transcription regulator complex"/>
    <property type="evidence" value="ECO:0007669"/>
    <property type="project" value="TreeGrafter"/>
</dbReference>
<comment type="similarity">
    <text evidence="1">Belongs to the WD repeat Groucho/TLE family.</text>
</comment>
<dbReference type="InterPro" id="IPR015943">
    <property type="entry name" value="WD40/YVTN_repeat-like_dom_sf"/>
</dbReference>
<dbReference type="SMART" id="SM00320">
    <property type="entry name" value="WD40"/>
    <property type="match status" value="4"/>
</dbReference>
<evidence type="ECO:0000313" key="3">
    <source>
        <dbReference type="Ensembl" id="ENSSVLP00005028511.1"/>
    </source>
</evidence>